<dbReference type="EMBL" id="LAZR01015821">
    <property type="protein sequence ID" value="KKM07215.1"/>
    <property type="molecule type" value="Genomic_DNA"/>
</dbReference>
<reference evidence="1" key="1">
    <citation type="journal article" date="2015" name="Nature">
        <title>Complex archaea that bridge the gap between prokaryotes and eukaryotes.</title>
        <authorList>
            <person name="Spang A."/>
            <person name="Saw J.H."/>
            <person name="Jorgensen S.L."/>
            <person name="Zaremba-Niedzwiedzka K."/>
            <person name="Martijn J."/>
            <person name="Lind A.E."/>
            <person name="van Eijk R."/>
            <person name="Schleper C."/>
            <person name="Guy L."/>
            <person name="Ettema T.J."/>
        </authorList>
    </citation>
    <scope>NUCLEOTIDE SEQUENCE</scope>
</reference>
<name>A0A0F9H819_9ZZZZ</name>
<sequence length="73" mass="8405">MFHREKIGEPKGTIPISRKGRVELYLVRAREGSQGQVIDEYELWVDNNLIVVIRDYVELSPSEAPLELLKPVN</sequence>
<proteinExistence type="predicted"/>
<protein>
    <submittedName>
        <fullName evidence="1">Uncharacterized protein</fullName>
    </submittedName>
</protein>
<organism evidence="1">
    <name type="scientific">marine sediment metagenome</name>
    <dbReference type="NCBI Taxonomy" id="412755"/>
    <lineage>
        <taxon>unclassified sequences</taxon>
        <taxon>metagenomes</taxon>
        <taxon>ecological metagenomes</taxon>
    </lineage>
</organism>
<dbReference type="AlphaFoldDB" id="A0A0F9H819"/>
<comment type="caution">
    <text evidence="1">The sequence shown here is derived from an EMBL/GenBank/DDBJ whole genome shotgun (WGS) entry which is preliminary data.</text>
</comment>
<accession>A0A0F9H819</accession>
<gene>
    <name evidence="1" type="ORF">LCGC14_1736160</name>
</gene>
<evidence type="ECO:0000313" key="1">
    <source>
        <dbReference type="EMBL" id="KKM07215.1"/>
    </source>
</evidence>